<evidence type="ECO:0000256" key="7">
    <source>
        <dbReference type="ARBA" id="ARBA00022475"/>
    </source>
</evidence>
<evidence type="ECO:0000256" key="4">
    <source>
        <dbReference type="ARBA" id="ARBA00011648"/>
    </source>
</evidence>
<evidence type="ECO:0000256" key="11">
    <source>
        <dbReference type="ARBA" id="ARBA00023196"/>
    </source>
</evidence>
<evidence type="ECO:0000256" key="1">
    <source>
        <dbReference type="ARBA" id="ARBA00003543"/>
    </source>
</evidence>
<dbReference type="AlphaFoldDB" id="A0A450UUQ7"/>
<evidence type="ECO:0000256" key="6">
    <source>
        <dbReference type="ARBA" id="ARBA00022448"/>
    </source>
</evidence>
<evidence type="ECO:0000256" key="15">
    <source>
        <dbReference type="HAMAP-Rule" id="MF_00530"/>
    </source>
</evidence>
<evidence type="ECO:0000256" key="2">
    <source>
        <dbReference type="ARBA" id="ARBA00004202"/>
    </source>
</evidence>
<comment type="subunit">
    <text evidence="4 15 16">F-type ATPases have 2 components, CF(1) - the catalytic core - and CF(0) - the membrane proton channel. CF(1) has five subunits: alpha(3), beta(3), gamma(1), delta(1), epsilon(1). CF(0) has three main subunits: a, b and c.</text>
</comment>
<dbReference type="SUPFAM" id="SSF46604">
    <property type="entry name" value="Epsilon subunit of F1F0-ATP synthase C-terminal domain"/>
    <property type="match status" value="1"/>
</dbReference>
<dbReference type="FunFam" id="2.60.15.10:FF:000001">
    <property type="entry name" value="ATP synthase epsilon chain"/>
    <property type="match status" value="1"/>
</dbReference>
<dbReference type="SUPFAM" id="SSF51344">
    <property type="entry name" value="Epsilon subunit of F1F0-ATP synthase N-terminal domain"/>
    <property type="match status" value="1"/>
</dbReference>
<gene>
    <name evidence="15" type="primary">atpC</name>
    <name evidence="20" type="ORF">BECKLFY1418B_GA0070995_10828</name>
    <name evidence="21" type="ORF">BECKLFY1418C_GA0070996_100310</name>
</gene>
<dbReference type="InterPro" id="IPR036771">
    <property type="entry name" value="ATPsynth_dsu/esu_N"/>
</dbReference>
<keyword evidence="9 15" id="KW-0406">Ion transport</keyword>
<protein>
    <recommendedName>
        <fullName evidence="5 15">ATP synthase epsilon chain</fullName>
    </recommendedName>
    <alternativeName>
        <fullName evidence="14 15">ATP synthase F1 sector epsilon subunit</fullName>
    </alternativeName>
    <alternativeName>
        <fullName evidence="13 15">F-ATPase epsilon subunit</fullName>
    </alternativeName>
</protein>
<evidence type="ECO:0000256" key="16">
    <source>
        <dbReference type="RuleBase" id="RU003656"/>
    </source>
</evidence>
<keyword evidence="12 15" id="KW-0066">ATP synthesis</keyword>
<evidence type="ECO:0000256" key="13">
    <source>
        <dbReference type="ARBA" id="ARBA00030215"/>
    </source>
</evidence>
<dbReference type="CDD" id="cd12152">
    <property type="entry name" value="F1-ATPase_delta"/>
    <property type="match status" value="1"/>
</dbReference>
<dbReference type="InterPro" id="IPR001469">
    <property type="entry name" value="ATP_synth_F1_dsu/esu"/>
</dbReference>
<comment type="similarity">
    <text evidence="3 15 16">Belongs to the ATPase epsilon chain family.</text>
</comment>
<comment type="subcellular location">
    <subcellularLocation>
        <location evidence="2 15">Cell membrane</location>
        <topology evidence="2 15">Peripheral membrane protein</topology>
    </subcellularLocation>
</comment>
<dbReference type="InterPro" id="IPR020547">
    <property type="entry name" value="ATP_synth_F1_esu_C"/>
</dbReference>
<proteinExistence type="inferred from homology"/>
<dbReference type="InterPro" id="IPR036794">
    <property type="entry name" value="ATP_F1_dsu/esu_C_sf"/>
</dbReference>
<dbReference type="PANTHER" id="PTHR13822:SF10">
    <property type="entry name" value="ATP SYNTHASE EPSILON CHAIN, CHLOROPLASTIC"/>
    <property type="match status" value="1"/>
</dbReference>
<keyword evidence="10 15" id="KW-0472">Membrane</keyword>
<keyword evidence="6 15" id="KW-0813">Transport</keyword>
<dbReference type="NCBIfam" id="TIGR01216">
    <property type="entry name" value="ATP_synt_epsi"/>
    <property type="match status" value="1"/>
</dbReference>
<dbReference type="EMBL" id="CAADFF010000082">
    <property type="protein sequence ID" value="VFJ96267.1"/>
    <property type="molecule type" value="Genomic_DNA"/>
</dbReference>
<evidence type="ECO:0000256" key="3">
    <source>
        <dbReference type="ARBA" id="ARBA00005712"/>
    </source>
</evidence>
<evidence type="ECO:0000256" key="12">
    <source>
        <dbReference type="ARBA" id="ARBA00023310"/>
    </source>
</evidence>
<feature type="domain" description="ATP synthase F1 complex delta/epsilon subunit N-terminal" evidence="19">
    <location>
        <begin position="7"/>
        <end position="84"/>
    </location>
</feature>
<organism evidence="20">
    <name type="scientific">Candidatus Kentrum sp. LFY</name>
    <dbReference type="NCBI Taxonomy" id="2126342"/>
    <lineage>
        <taxon>Bacteria</taxon>
        <taxon>Pseudomonadati</taxon>
        <taxon>Pseudomonadota</taxon>
        <taxon>Gammaproteobacteria</taxon>
        <taxon>Candidatus Kentrum</taxon>
    </lineage>
</organism>
<evidence type="ECO:0000256" key="17">
    <source>
        <dbReference type="SAM" id="MobiDB-lite"/>
    </source>
</evidence>
<feature type="domain" description="ATP synthase epsilon subunit C-terminal" evidence="18">
    <location>
        <begin position="89"/>
        <end position="139"/>
    </location>
</feature>
<dbReference type="Pfam" id="PF02823">
    <property type="entry name" value="ATP-synt_DE_N"/>
    <property type="match status" value="1"/>
</dbReference>
<evidence type="ECO:0000256" key="14">
    <source>
        <dbReference type="ARBA" id="ARBA00031795"/>
    </source>
</evidence>
<dbReference type="NCBIfam" id="NF001847">
    <property type="entry name" value="PRK00571.1-4"/>
    <property type="match status" value="1"/>
</dbReference>
<evidence type="ECO:0000313" key="21">
    <source>
        <dbReference type="EMBL" id="VFK13349.1"/>
    </source>
</evidence>
<keyword evidence="11 15" id="KW-0139">CF(1)</keyword>
<evidence type="ECO:0000256" key="8">
    <source>
        <dbReference type="ARBA" id="ARBA00022781"/>
    </source>
</evidence>
<dbReference type="GO" id="GO:0045259">
    <property type="term" value="C:proton-transporting ATP synthase complex"/>
    <property type="evidence" value="ECO:0007669"/>
    <property type="project" value="UniProtKB-KW"/>
</dbReference>
<dbReference type="InterPro" id="IPR020546">
    <property type="entry name" value="ATP_synth_F1_dsu/esu_N"/>
</dbReference>
<dbReference type="HAMAP" id="MF_00530">
    <property type="entry name" value="ATP_synth_epsil_bac"/>
    <property type="match status" value="1"/>
</dbReference>
<name>A0A450UUQ7_9GAMM</name>
<reference evidence="20" key="1">
    <citation type="submission" date="2019-02" db="EMBL/GenBank/DDBJ databases">
        <authorList>
            <person name="Gruber-Vodicka R. H."/>
            <person name="Seah K. B. B."/>
        </authorList>
    </citation>
    <scope>NUCLEOTIDE SEQUENCE</scope>
    <source>
        <strain evidence="21">BECK_BY7</strain>
        <strain evidence="20">BECK_M7</strain>
    </source>
</reference>
<dbReference type="PANTHER" id="PTHR13822">
    <property type="entry name" value="ATP SYNTHASE DELTA/EPSILON CHAIN"/>
    <property type="match status" value="1"/>
</dbReference>
<accession>A0A450UUQ7</accession>
<keyword evidence="8 15" id="KW-0375">Hydrogen ion transport</keyword>
<sequence length="166" mass="17986">MANTIYVDIVSAEGAIFAGSARMVVVPAVMGEIGILPGHSPLLTKLKPGKVRIELSEEEELPVYILGGLLEIQPSVVTILADTALRADAIDGVAAAEAKKRAEKNKRNSEKAIQQGMFGFDYAKAKQELAQAVAQIQTLEELQKRSRKGTNRFRSNSVSDKAEHKQ</sequence>
<evidence type="ECO:0000256" key="5">
    <source>
        <dbReference type="ARBA" id="ARBA00014480"/>
    </source>
</evidence>
<evidence type="ECO:0000256" key="10">
    <source>
        <dbReference type="ARBA" id="ARBA00023136"/>
    </source>
</evidence>
<dbReference type="EMBL" id="CAADFN010000003">
    <property type="protein sequence ID" value="VFK13349.1"/>
    <property type="molecule type" value="Genomic_DNA"/>
</dbReference>
<evidence type="ECO:0000256" key="9">
    <source>
        <dbReference type="ARBA" id="ARBA00023065"/>
    </source>
</evidence>
<dbReference type="GO" id="GO:0046933">
    <property type="term" value="F:proton-transporting ATP synthase activity, rotational mechanism"/>
    <property type="evidence" value="ECO:0007669"/>
    <property type="project" value="UniProtKB-UniRule"/>
</dbReference>
<dbReference type="GO" id="GO:0005886">
    <property type="term" value="C:plasma membrane"/>
    <property type="evidence" value="ECO:0007669"/>
    <property type="project" value="UniProtKB-SubCell"/>
</dbReference>
<dbReference type="Gene3D" id="2.60.15.10">
    <property type="entry name" value="F0F1 ATP synthase delta/epsilon subunit, N-terminal"/>
    <property type="match status" value="1"/>
</dbReference>
<keyword evidence="7 15" id="KW-1003">Cell membrane</keyword>
<feature type="region of interest" description="Disordered" evidence="17">
    <location>
        <begin position="143"/>
        <end position="166"/>
    </location>
</feature>
<evidence type="ECO:0000259" key="19">
    <source>
        <dbReference type="Pfam" id="PF02823"/>
    </source>
</evidence>
<dbReference type="GO" id="GO:0005524">
    <property type="term" value="F:ATP binding"/>
    <property type="evidence" value="ECO:0007669"/>
    <property type="project" value="UniProtKB-UniRule"/>
</dbReference>
<evidence type="ECO:0000313" key="20">
    <source>
        <dbReference type="EMBL" id="VFJ96267.1"/>
    </source>
</evidence>
<evidence type="ECO:0000259" key="18">
    <source>
        <dbReference type="Pfam" id="PF00401"/>
    </source>
</evidence>
<comment type="function">
    <text evidence="1 15">Produces ATP from ADP in the presence of a proton gradient across the membrane.</text>
</comment>
<dbReference type="Pfam" id="PF00401">
    <property type="entry name" value="ATP-synt_DE"/>
    <property type="match status" value="1"/>
</dbReference>